<name>A0A6P0CGA4_9RHOB</name>
<comment type="caution">
    <text evidence="2">The sequence shown here is derived from an EMBL/GenBank/DDBJ whole genome shotgun (WGS) entry which is preliminary data.</text>
</comment>
<feature type="compositionally biased region" description="Polar residues" evidence="1">
    <location>
        <begin position="106"/>
        <end position="115"/>
    </location>
</feature>
<proteinExistence type="predicted"/>
<dbReference type="AlphaFoldDB" id="A0A6P0CGA4"/>
<protein>
    <submittedName>
        <fullName evidence="2">Uncharacterized protein</fullName>
    </submittedName>
</protein>
<sequence length="132" mass="14573">MSINKLIKEQTKLFTDLDKRFSEKVTPQNYKSRIKAVTEGQEKRIAARIKSLEKQKASAVARFDAAIKTEREALKEIEAHRVNLNPQQDDKGGGGGTKRGPAKPSRASTVRTTRSGAKPTTARGKSKPAKKK</sequence>
<accession>A0A6P0CGA4</accession>
<evidence type="ECO:0000313" key="3">
    <source>
        <dbReference type="Proteomes" id="UP000468591"/>
    </source>
</evidence>
<dbReference type="RefSeq" id="WP_164354434.1">
    <property type="nucleotide sequence ID" value="NZ_JAABNT010000008.1"/>
</dbReference>
<organism evidence="2 3">
    <name type="scientific">Sulfitobacter sediminilitoris</name>
    <dbReference type="NCBI Taxonomy" id="2698830"/>
    <lineage>
        <taxon>Bacteria</taxon>
        <taxon>Pseudomonadati</taxon>
        <taxon>Pseudomonadota</taxon>
        <taxon>Alphaproteobacteria</taxon>
        <taxon>Rhodobacterales</taxon>
        <taxon>Roseobacteraceae</taxon>
        <taxon>Sulfitobacter</taxon>
    </lineage>
</organism>
<keyword evidence="3" id="KW-1185">Reference proteome</keyword>
<dbReference type="EMBL" id="JAABNT010000008">
    <property type="protein sequence ID" value="NEK23513.1"/>
    <property type="molecule type" value="Genomic_DNA"/>
</dbReference>
<reference evidence="2 3" key="1">
    <citation type="submission" date="2020-01" db="EMBL/GenBank/DDBJ databases">
        <title>Sulfitobacter sediminilitoris sp. nov., isolated from a tidal flat.</title>
        <authorList>
            <person name="Park S."/>
            <person name="Yoon J.-H."/>
        </authorList>
    </citation>
    <scope>NUCLEOTIDE SEQUENCE [LARGE SCALE GENOMIC DNA]</scope>
    <source>
        <strain evidence="2 3">JBTF-M27</strain>
    </source>
</reference>
<dbReference type="Proteomes" id="UP000468591">
    <property type="component" value="Unassembled WGS sequence"/>
</dbReference>
<gene>
    <name evidence="2" type="ORF">GV827_13990</name>
</gene>
<evidence type="ECO:0000313" key="2">
    <source>
        <dbReference type="EMBL" id="NEK23513.1"/>
    </source>
</evidence>
<evidence type="ECO:0000256" key="1">
    <source>
        <dbReference type="SAM" id="MobiDB-lite"/>
    </source>
</evidence>
<feature type="region of interest" description="Disordered" evidence="1">
    <location>
        <begin position="78"/>
        <end position="132"/>
    </location>
</feature>